<dbReference type="EMBL" id="AWEZ01000029">
    <property type="protein sequence ID" value="ERL09508.1"/>
    <property type="molecule type" value="Genomic_DNA"/>
</dbReference>
<dbReference type="Proteomes" id="UP000016638">
    <property type="component" value="Unassembled WGS sequence"/>
</dbReference>
<keyword evidence="3" id="KW-1185">Reference proteome</keyword>
<feature type="transmembrane region" description="Helical" evidence="1">
    <location>
        <begin position="350"/>
        <end position="368"/>
    </location>
</feature>
<protein>
    <submittedName>
        <fullName evidence="2">Uncharacterized protein</fullName>
    </submittedName>
</protein>
<keyword evidence="1" id="KW-1133">Transmembrane helix</keyword>
<keyword evidence="1" id="KW-0472">Membrane</keyword>
<accession>U2TTV3</accession>
<dbReference type="PATRIC" id="fig|1125712.3.peg.710"/>
<dbReference type="RefSeq" id="WP_021725594.1">
    <property type="nucleotide sequence ID" value="NZ_AWEZ01000029.1"/>
</dbReference>
<feature type="transmembrane region" description="Helical" evidence="1">
    <location>
        <begin position="179"/>
        <end position="200"/>
    </location>
</feature>
<evidence type="ECO:0000256" key="1">
    <source>
        <dbReference type="SAM" id="Phobius"/>
    </source>
</evidence>
<dbReference type="AlphaFoldDB" id="U2TTV3"/>
<name>U2TTV3_9ACTN</name>
<keyword evidence="1" id="KW-0812">Transmembrane</keyword>
<feature type="transmembrane region" description="Helical" evidence="1">
    <location>
        <begin position="5"/>
        <end position="24"/>
    </location>
</feature>
<organism evidence="2 3">
    <name type="scientific">Olsenella profusa F0195</name>
    <dbReference type="NCBI Taxonomy" id="1125712"/>
    <lineage>
        <taxon>Bacteria</taxon>
        <taxon>Bacillati</taxon>
        <taxon>Actinomycetota</taxon>
        <taxon>Coriobacteriia</taxon>
        <taxon>Coriobacteriales</taxon>
        <taxon>Atopobiaceae</taxon>
        <taxon>Olsenella</taxon>
    </lineage>
</organism>
<dbReference type="OrthoDB" id="3177525at2"/>
<feature type="transmembrane region" description="Helical" evidence="1">
    <location>
        <begin position="153"/>
        <end position="173"/>
    </location>
</feature>
<feature type="transmembrane region" description="Helical" evidence="1">
    <location>
        <begin position="44"/>
        <end position="64"/>
    </location>
</feature>
<evidence type="ECO:0000313" key="2">
    <source>
        <dbReference type="EMBL" id="ERL09508.1"/>
    </source>
</evidence>
<feature type="transmembrane region" description="Helical" evidence="1">
    <location>
        <begin position="85"/>
        <end position="111"/>
    </location>
</feature>
<feature type="transmembrane region" description="Helical" evidence="1">
    <location>
        <begin position="279"/>
        <end position="298"/>
    </location>
</feature>
<dbReference type="eggNOG" id="ENOG5031TVT">
    <property type="taxonomic scope" value="Bacteria"/>
</dbReference>
<proteinExistence type="predicted"/>
<reference evidence="2 3" key="1">
    <citation type="submission" date="2013-08" db="EMBL/GenBank/DDBJ databases">
        <authorList>
            <person name="Durkin A.S."/>
            <person name="Haft D.R."/>
            <person name="McCorrison J."/>
            <person name="Torralba M."/>
            <person name="Gillis M."/>
            <person name="Haft D.H."/>
            <person name="Methe B."/>
            <person name="Sutton G."/>
            <person name="Nelson K.E."/>
        </authorList>
    </citation>
    <scope>NUCLEOTIDE SEQUENCE [LARGE SCALE GENOMIC DNA]</scope>
    <source>
        <strain evidence="2 3">F0195</strain>
    </source>
</reference>
<feature type="transmembrane region" description="Helical" evidence="1">
    <location>
        <begin position="409"/>
        <end position="438"/>
    </location>
</feature>
<feature type="transmembrane region" description="Helical" evidence="1">
    <location>
        <begin position="123"/>
        <end position="141"/>
    </location>
</feature>
<sequence length="452" mass="47597">MGAGYLAYILAFGILWALFSWAALEHFLAGLLAQVPVSLVRAPLAVVLVAWCTVALVRALRALWRSPFRLGAADVSWLSGSRPALATMVFSDVTLRCVGTCLVGVLAGLLATSGMGALMRREAALSSALAGLCAALLPCVVAEARLARGRRDVSVVVAPASAVVAVCVMGIAVAPPWGFARATVPLLLLACLLIVTLSLLGRRVCMPALACEAVLGTESDASRWLRLTNRDRYRELTRDARLARRRWLPTLPLGHRGWRTLASRAALVHLRRFEGLGDILLYAGVSVPLLCALCLGTLDGQLMVPCAAAVTLNYRAARELVRVFCADEDNRLVRPLLPFGSLQLLVADSLPALSLAILMSCLVCAVTLGSQGLQACVIAALLDVATVVCGGLSRVMLPVVYRRVSFELAFLAMVVVACLVSLTGAWTFVAAVLAALVLAGGVAIALGRDAGV</sequence>
<gene>
    <name evidence="2" type="ORF">HMPREF1316_1608</name>
</gene>
<feature type="transmembrane region" description="Helical" evidence="1">
    <location>
        <begin position="375"/>
        <end position="397"/>
    </location>
</feature>
<evidence type="ECO:0000313" key="3">
    <source>
        <dbReference type="Proteomes" id="UP000016638"/>
    </source>
</evidence>
<comment type="caution">
    <text evidence="2">The sequence shown here is derived from an EMBL/GenBank/DDBJ whole genome shotgun (WGS) entry which is preliminary data.</text>
</comment>